<organism evidence="2 3">
    <name type="scientific">Phytophthora fragariaefolia</name>
    <dbReference type="NCBI Taxonomy" id="1490495"/>
    <lineage>
        <taxon>Eukaryota</taxon>
        <taxon>Sar</taxon>
        <taxon>Stramenopiles</taxon>
        <taxon>Oomycota</taxon>
        <taxon>Peronosporomycetes</taxon>
        <taxon>Peronosporales</taxon>
        <taxon>Peronosporaceae</taxon>
        <taxon>Phytophthora</taxon>
    </lineage>
</organism>
<sequence length="196" mass="20105">MKLSRAVATAAWAVASLPTTGATSAMAAVEIFDGDSCSGAPLQIVFSPCTDCSRLSADLDCSLEAKDLGLFASGSYTDDPTAFSAAAFGASPFVLVELYTPETNCETLEGVAAYRLDSVCHPTVDAGTSFQVDWDGATPTFKLFADQSCSSTTPTYELDLAIDGGECIGGSMRLRVNVSDSASTSALASAPAAAEH</sequence>
<proteinExistence type="predicted"/>
<evidence type="ECO:0000313" key="3">
    <source>
        <dbReference type="Proteomes" id="UP001165121"/>
    </source>
</evidence>
<evidence type="ECO:0000256" key="1">
    <source>
        <dbReference type="SAM" id="SignalP"/>
    </source>
</evidence>
<protein>
    <submittedName>
        <fullName evidence="2">Unnamed protein product</fullName>
    </submittedName>
</protein>
<comment type="caution">
    <text evidence="2">The sequence shown here is derived from an EMBL/GenBank/DDBJ whole genome shotgun (WGS) entry which is preliminary data.</text>
</comment>
<feature type="chain" id="PRO_5040807074" evidence="1">
    <location>
        <begin position="23"/>
        <end position="196"/>
    </location>
</feature>
<dbReference type="Proteomes" id="UP001165121">
    <property type="component" value="Unassembled WGS sequence"/>
</dbReference>
<keyword evidence="3" id="KW-1185">Reference proteome</keyword>
<feature type="signal peptide" evidence="1">
    <location>
        <begin position="1"/>
        <end position="22"/>
    </location>
</feature>
<reference evidence="2" key="1">
    <citation type="submission" date="2023-04" db="EMBL/GenBank/DDBJ databases">
        <title>Phytophthora fragariaefolia NBRC 109709.</title>
        <authorList>
            <person name="Ichikawa N."/>
            <person name="Sato H."/>
            <person name="Tonouchi N."/>
        </authorList>
    </citation>
    <scope>NUCLEOTIDE SEQUENCE</scope>
    <source>
        <strain evidence="2">NBRC 109709</strain>
    </source>
</reference>
<dbReference type="OrthoDB" id="112313at2759"/>
<keyword evidence="1" id="KW-0732">Signal</keyword>
<gene>
    <name evidence="2" type="ORF">Pfra01_001991500</name>
</gene>
<dbReference type="EMBL" id="BSXT01002649">
    <property type="protein sequence ID" value="GMF50101.1"/>
    <property type="molecule type" value="Genomic_DNA"/>
</dbReference>
<accession>A0A9W7D087</accession>
<dbReference type="AlphaFoldDB" id="A0A9W7D087"/>
<evidence type="ECO:0000313" key="2">
    <source>
        <dbReference type="EMBL" id="GMF50101.1"/>
    </source>
</evidence>
<name>A0A9W7D087_9STRA</name>